<reference evidence="1" key="1">
    <citation type="journal article" date="2015" name="Nature">
        <title>Complex archaea that bridge the gap between prokaryotes and eukaryotes.</title>
        <authorList>
            <person name="Spang A."/>
            <person name="Saw J.H."/>
            <person name="Jorgensen S.L."/>
            <person name="Zaremba-Niedzwiedzka K."/>
            <person name="Martijn J."/>
            <person name="Lind A.E."/>
            <person name="van Eijk R."/>
            <person name="Schleper C."/>
            <person name="Guy L."/>
            <person name="Ettema T.J."/>
        </authorList>
    </citation>
    <scope>NUCLEOTIDE SEQUENCE</scope>
</reference>
<gene>
    <name evidence="1" type="ORF">LCGC14_2298590</name>
</gene>
<feature type="non-terminal residue" evidence="1">
    <location>
        <position position="1"/>
    </location>
</feature>
<protein>
    <submittedName>
        <fullName evidence="1">Uncharacterized protein</fullName>
    </submittedName>
</protein>
<dbReference type="AlphaFoldDB" id="A0A0F9F1J8"/>
<comment type="caution">
    <text evidence="1">The sequence shown here is derived from an EMBL/GenBank/DDBJ whole genome shotgun (WGS) entry which is preliminary data.</text>
</comment>
<organism evidence="1">
    <name type="scientific">marine sediment metagenome</name>
    <dbReference type="NCBI Taxonomy" id="412755"/>
    <lineage>
        <taxon>unclassified sequences</taxon>
        <taxon>metagenomes</taxon>
        <taxon>ecological metagenomes</taxon>
    </lineage>
</organism>
<sequence>RNQSVGKAKIVKSLPALGDVEIGELIYEETNGRLYIRRIDGWKYVTMNT</sequence>
<dbReference type="EMBL" id="LAZR01032352">
    <property type="protein sequence ID" value="KKL51125.1"/>
    <property type="molecule type" value="Genomic_DNA"/>
</dbReference>
<name>A0A0F9F1J8_9ZZZZ</name>
<evidence type="ECO:0000313" key="1">
    <source>
        <dbReference type="EMBL" id="KKL51125.1"/>
    </source>
</evidence>
<accession>A0A0F9F1J8</accession>
<proteinExistence type="predicted"/>